<comment type="caution">
    <text evidence="2">The sequence shown here is derived from an EMBL/GenBank/DDBJ whole genome shotgun (WGS) entry which is preliminary data.</text>
</comment>
<protein>
    <submittedName>
        <fullName evidence="2">Uncharacterized protein</fullName>
    </submittedName>
</protein>
<keyword evidence="3" id="KW-1185">Reference proteome</keyword>
<proteinExistence type="predicted"/>
<evidence type="ECO:0000313" key="3">
    <source>
        <dbReference type="Proteomes" id="UP000321405"/>
    </source>
</evidence>
<evidence type="ECO:0000256" key="1">
    <source>
        <dbReference type="SAM" id="MobiDB-lite"/>
    </source>
</evidence>
<evidence type="ECO:0000313" key="2">
    <source>
        <dbReference type="EMBL" id="GEL01972.1"/>
    </source>
</evidence>
<dbReference type="AlphaFoldDB" id="A0A511BPG6"/>
<dbReference type="EMBL" id="BJVC01000002">
    <property type="protein sequence ID" value="GEL01972.1"/>
    <property type="molecule type" value="Genomic_DNA"/>
</dbReference>
<name>A0A511BPG6_9PROT</name>
<organism evidence="2 3">
    <name type="scientific">Swaminathania salitolerans</name>
    <dbReference type="NCBI Taxonomy" id="182838"/>
    <lineage>
        <taxon>Bacteria</taxon>
        <taxon>Pseudomonadati</taxon>
        <taxon>Pseudomonadota</taxon>
        <taxon>Alphaproteobacteria</taxon>
        <taxon>Acetobacterales</taxon>
        <taxon>Acetobacteraceae</taxon>
        <taxon>Swaminathania</taxon>
    </lineage>
</organism>
<accession>A0A511BPG6</accession>
<feature type="compositionally biased region" description="Basic and acidic residues" evidence="1">
    <location>
        <begin position="32"/>
        <end position="42"/>
    </location>
</feature>
<dbReference type="Proteomes" id="UP000321405">
    <property type="component" value="Unassembled WGS sequence"/>
</dbReference>
<reference evidence="2 3" key="1">
    <citation type="submission" date="2019-07" db="EMBL/GenBank/DDBJ databases">
        <title>Whole genome shotgun sequence of Swaminathania salitolerans NBRC 104436.</title>
        <authorList>
            <person name="Hosoyama A."/>
            <person name="Uohara A."/>
            <person name="Ohji S."/>
            <person name="Ichikawa N."/>
        </authorList>
    </citation>
    <scope>NUCLEOTIDE SEQUENCE [LARGE SCALE GENOMIC DNA]</scope>
    <source>
        <strain evidence="2 3">NBRC 104436</strain>
    </source>
</reference>
<sequence length="80" mass="8773">MRPLKRGREERSKTQVPSVSRPGLALTGVGDAEGRDAGDRGADAAIPDAERNIMVASPVREAVSMRDLILRSSFILQWRK</sequence>
<gene>
    <name evidence="2" type="ORF">SSA02_11350</name>
</gene>
<feature type="region of interest" description="Disordered" evidence="1">
    <location>
        <begin position="1"/>
        <end position="45"/>
    </location>
</feature>
<feature type="compositionally biased region" description="Basic and acidic residues" evidence="1">
    <location>
        <begin position="1"/>
        <end position="13"/>
    </location>
</feature>